<keyword evidence="1" id="KW-0472">Membrane</keyword>
<dbReference type="Proteomes" id="UP000545037">
    <property type="component" value="Unassembled WGS sequence"/>
</dbReference>
<name>A0A7W9CHC5_9CAUL</name>
<dbReference type="RefSeq" id="WP_183212125.1">
    <property type="nucleotide sequence ID" value="NZ_JACHOR010000001.1"/>
</dbReference>
<accession>A0A7W9CHC5</accession>
<evidence type="ECO:0000256" key="1">
    <source>
        <dbReference type="SAM" id="Phobius"/>
    </source>
</evidence>
<protein>
    <submittedName>
        <fullName evidence="2">Uncharacterized protein</fullName>
    </submittedName>
</protein>
<comment type="caution">
    <text evidence="2">The sequence shown here is derived from an EMBL/GenBank/DDBJ whole genome shotgun (WGS) entry which is preliminary data.</text>
</comment>
<evidence type="ECO:0000313" key="2">
    <source>
        <dbReference type="EMBL" id="MBB5745217.1"/>
    </source>
</evidence>
<feature type="transmembrane region" description="Helical" evidence="1">
    <location>
        <begin position="61"/>
        <end position="85"/>
    </location>
</feature>
<dbReference type="EMBL" id="JACHOR010000001">
    <property type="protein sequence ID" value="MBB5745217.1"/>
    <property type="molecule type" value="Genomic_DNA"/>
</dbReference>
<evidence type="ECO:0000313" key="3">
    <source>
        <dbReference type="Proteomes" id="UP000545037"/>
    </source>
</evidence>
<gene>
    <name evidence="2" type="ORF">GGR13_000789</name>
</gene>
<reference evidence="2 3" key="1">
    <citation type="submission" date="2020-08" db="EMBL/GenBank/DDBJ databases">
        <title>Genomic Encyclopedia of Type Strains, Phase IV (KMG-IV): sequencing the most valuable type-strain genomes for metagenomic binning, comparative biology and taxonomic classification.</title>
        <authorList>
            <person name="Goeker M."/>
        </authorList>
    </citation>
    <scope>NUCLEOTIDE SEQUENCE [LARGE SCALE GENOMIC DNA]</scope>
    <source>
        <strain evidence="2 3">DSM 4737</strain>
    </source>
</reference>
<dbReference type="AlphaFoldDB" id="A0A7W9CHC5"/>
<proteinExistence type="predicted"/>
<sequence>MTDEKNSDASTNEPQQIPALFATIHHRSEDRPDGYTADEIDELNRLANDLPLPARKMRRGLWIVGALIVITAVGVAGTPWILIAWDNAKDARQQRELAFANIPTSEPSSLGDTTLPPPPAEDVQAPTYMDVRGLHIGQYREEVAPSIISRGWMIGPDSSPMMELHFAIPRHEAADTMYLDESECREALEKKANQTPGEANSLAGMLLVGCRLAGRVFYDADNVVKAFYVTPAGFNLDRITIEDFAQAIVDNHEVDNLEPQQVRLRTLGFDGYCTDYRGTGLPNVRVNVSNCGFMRVQVETSATSDADFS</sequence>
<keyword evidence="1" id="KW-1133">Transmembrane helix</keyword>
<organism evidence="2 3">
    <name type="scientific">Brevundimonas variabilis</name>
    <dbReference type="NCBI Taxonomy" id="74312"/>
    <lineage>
        <taxon>Bacteria</taxon>
        <taxon>Pseudomonadati</taxon>
        <taxon>Pseudomonadota</taxon>
        <taxon>Alphaproteobacteria</taxon>
        <taxon>Caulobacterales</taxon>
        <taxon>Caulobacteraceae</taxon>
        <taxon>Brevundimonas</taxon>
    </lineage>
</organism>
<keyword evidence="1" id="KW-0812">Transmembrane</keyword>
<keyword evidence="3" id="KW-1185">Reference proteome</keyword>